<feature type="region of interest" description="Disordered" evidence="2">
    <location>
        <begin position="69"/>
        <end position="89"/>
    </location>
</feature>
<reference evidence="4" key="1">
    <citation type="submission" date="2017-07" db="EMBL/GenBank/DDBJ databases">
        <title>Taro Niue Genome Assembly and Annotation.</title>
        <authorList>
            <person name="Atibalentja N."/>
            <person name="Keating K."/>
            <person name="Fields C.J."/>
        </authorList>
    </citation>
    <scope>NUCLEOTIDE SEQUENCE</scope>
    <source>
        <strain evidence="4">Niue_2</strain>
        <tissue evidence="4">Leaf</tissue>
    </source>
</reference>
<evidence type="ECO:0000256" key="2">
    <source>
        <dbReference type="SAM" id="MobiDB-lite"/>
    </source>
</evidence>
<dbReference type="EMBL" id="NMUH01000023">
    <property type="protein sequence ID" value="MQL68838.1"/>
    <property type="molecule type" value="Genomic_DNA"/>
</dbReference>
<comment type="caution">
    <text evidence="4">The sequence shown here is derived from an EMBL/GenBank/DDBJ whole genome shotgun (WGS) entry which is preliminary data.</text>
</comment>
<evidence type="ECO:0000313" key="5">
    <source>
        <dbReference type="Proteomes" id="UP000652761"/>
    </source>
</evidence>
<keyword evidence="5" id="KW-1185">Reference proteome</keyword>
<keyword evidence="1" id="KW-0862">Zinc</keyword>
<dbReference type="GO" id="GO:0008270">
    <property type="term" value="F:zinc ion binding"/>
    <property type="evidence" value="ECO:0007669"/>
    <property type="project" value="UniProtKB-KW"/>
</dbReference>
<feature type="compositionally biased region" description="Basic and acidic residues" evidence="2">
    <location>
        <begin position="1"/>
        <end position="15"/>
    </location>
</feature>
<feature type="compositionally biased region" description="Basic and acidic residues" evidence="2">
    <location>
        <begin position="105"/>
        <end position="119"/>
    </location>
</feature>
<feature type="domain" description="CCHC-type" evidence="3">
    <location>
        <begin position="91"/>
        <end position="106"/>
    </location>
</feature>
<keyword evidence="1" id="KW-0863">Zinc-finger</keyword>
<proteinExistence type="predicted"/>
<evidence type="ECO:0000259" key="3">
    <source>
        <dbReference type="PROSITE" id="PS50158"/>
    </source>
</evidence>
<dbReference type="Gene3D" id="4.10.60.10">
    <property type="entry name" value="Zinc finger, CCHC-type"/>
    <property type="match status" value="1"/>
</dbReference>
<evidence type="ECO:0000256" key="1">
    <source>
        <dbReference type="PROSITE-ProRule" id="PRU00047"/>
    </source>
</evidence>
<feature type="region of interest" description="Disordered" evidence="2">
    <location>
        <begin position="1"/>
        <end position="49"/>
    </location>
</feature>
<dbReference type="SMART" id="SM00343">
    <property type="entry name" value="ZnF_C2HC"/>
    <property type="match status" value="1"/>
</dbReference>
<dbReference type="InterPro" id="IPR036875">
    <property type="entry name" value="Znf_CCHC_sf"/>
</dbReference>
<dbReference type="GO" id="GO:0003676">
    <property type="term" value="F:nucleic acid binding"/>
    <property type="evidence" value="ECO:0007669"/>
    <property type="project" value="InterPro"/>
</dbReference>
<dbReference type="SUPFAM" id="SSF57756">
    <property type="entry name" value="Retrovirus zinc finger-like domains"/>
    <property type="match status" value="1"/>
</dbReference>
<evidence type="ECO:0000313" key="4">
    <source>
        <dbReference type="EMBL" id="MQL68838.1"/>
    </source>
</evidence>
<feature type="region of interest" description="Disordered" evidence="2">
    <location>
        <begin position="105"/>
        <end position="153"/>
    </location>
</feature>
<dbReference type="AlphaFoldDB" id="A0A843TA26"/>
<sequence length="364" mass="41320">MAHEINMERLGESSSRKKHSNALKAAEDTLSEESDGVESAEGSEDEEAFLSRRLQRILAKKKYHSGRRYFKERKDLKKPEVKDSKKSEPICYECKKPRHIKAECPKLKKTEFRKKDSTRRPRRFKKKAMAATWDNSSDSDSESSSSNEEEEEANLAFMANLEDKEQTFYAKVDTLPGQVDTRPSSQNSQFEELGQQVDTLKSRSTRDLSPRTGFSIFGTKPLKHLKEADQVEAIVGEEFKEGPTSQIAEHRLGLHVYKLLPNPSFYKGVHLKNEAIQYILLYFCSSEISLEIMQANYSRKGKENGSGPGVAAGLPVAMMLRTHRHFQPRLFVVSLSNVTFSSVREMMDGTNFQSSSQLEDESSS</sequence>
<organism evidence="4 5">
    <name type="scientific">Colocasia esculenta</name>
    <name type="common">Wild taro</name>
    <name type="synonym">Arum esculentum</name>
    <dbReference type="NCBI Taxonomy" id="4460"/>
    <lineage>
        <taxon>Eukaryota</taxon>
        <taxon>Viridiplantae</taxon>
        <taxon>Streptophyta</taxon>
        <taxon>Embryophyta</taxon>
        <taxon>Tracheophyta</taxon>
        <taxon>Spermatophyta</taxon>
        <taxon>Magnoliopsida</taxon>
        <taxon>Liliopsida</taxon>
        <taxon>Araceae</taxon>
        <taxon>Aroideae</taxon>
        <taxon>Colocasieae</taxon>
        <taxon>Colocasia</taxon>
    </lineage>
</organism>
<accession>A0A843TA26</accession>
<dbReference type="InterPro" id="IPR001878">
    <property type="entry name" value="Znf_CCHC"/>
</dbReference>
<protein>
    <recommendedName>
        <fullName evidence="3">CCHC-type domain-containing protein</fullName>
    </recommendedName>
</protein>
<feature type="compositionally biased region" description="Acidic residues" evidence="2">
    <location>
        <begin position="137"/>
        <end position="153"/>
    </location>
</feature>
<gene>
    <name evidence="4" type="ORF">Taro_001123</name>
</gene>
<name>A0A843TA26_COLES</name>
<keyword evidence="1" id="KW-0479">Metal-binding</keyword>
<dbReference type="Proteomes" id="UP000652761">
    <property type="component" value="Unassembled WGS sequence"/>
</dbReference>
<feature type="compositionally biased region" description="Acidic residues" evidence="2">
    <location>
        <begin position="29"/>
        <end position="48"/>
    </location>
</feature>
<dbReference type="OrthoDB" id="778489at2759"/>
<feature type="compositionally biased region" description="Basic and acidic residues" evidence="2">
    <location>
        <begin position="72"/>
        <end position="88"/>
    </location>
</feature>
<dbReference type="PROSITE" id="PS50158">
    <property type="entry name" value="ZF_CCHC"/>
    <property type="match status" value="1"/>
</dbReference>